<gene>
    <name evidence="2" type="ORF">E1269_12605</name>
</gene>
<dbReference type="AlphaFoldDB" id="A0A4R5DDW2"/>
<sequence>MSDDIPNPYLAALREARDDAGPVADGIREELRGVKDAMDAGAWVSSAADEFYTALTTQNTRLDAAADEAISDLDSAIEGRPEMVPPDSRDGRWKP</sequence>
<evidence type="ECO:0000256" key="1">
    <source>
        <dbReference type="SAM" id="MobiDB-lite"/>
    </source>
</evidence>
<dbReference type="Proteomes" id="UP000294739">
    <property type="component" value="Unassembled WGS sequence"/>
</dbReference>
<dbReference type="RefSeq" id="WP_131894941.1">
    <property type="nucleotide sequence ID" value="NZ_SMKZ01000015.1"/>
</dbReference>
<dbReference type="EMBL" id="SMKZ01000015">
    <property type="protein sequence ID" value="TDE10150.1"/>
    <property type="molecule type" value="Genomic_DNA"/>
</dbReference>
<dbReference type="InParanoid" id="A0A4R5DDW2"/>
<proteinExistence type="predicted"/>
<feature type="compositionally biased region" description="Basic and acidic residues" evidence="1">
    <location>
        <begin position="77"/>
        <end position="95"/>
    </location>
</feature>
<keyword evidence="3" id="KW-1185">Reference proteome</keyword>
<organism evidence="2 3">
    <name type="scientific">Jiangella asiatica</name>
    <dbReference type="NCBI Taxonomy" id="2530372"/>
    <lineage>
        <taxon>Bacteria</taxon>
        <taxon>Bacillati</taxon>
        <taxon>Actinomycetota</taxon>
        <taxon>Actinomycetes</taxon>
        <taxon>Jiangellales</taxon>
        <taxon>Jiangellaceae</taxon>
        <taxon>Jiangella</taxon>
    </lineage>
</organism>
<feature type="region of interest" description="Disordered" evidence="1">
    <location>
        <begin position="75"/>
        <end position="95"/>
    </location>
</feature>
<accession>A0A4R5DDW2</accession>
<dbReference type="OrthoDB" id="4867160at2"/>
<protein>
    <submittedName>
        <fullName evidence="2">Uncharacterized protein</fullName>
    </submittedName>
</protein>
<comment type="caution">
    <text evidence="2">The sequence shown here is derived from an EMBL/GenBank/DDBJ whole genome shotgun (WGS) entry which is preliminary data.</text>
</comment>
<reference evidence="2 3" key="1">
    <citation type="submission" date="2019-03" db="EMBL/GenBank/DDBJ databases">
        <title>Draft genome sequences of novel Actinobacteria.</title>
        <authorList>
            <person name="Sahin N."/>
            <person name="Ay H."/>
            <person name="Saygin H."/>
        </authorList>
    </citation>
    <scope>NUCLEOTIDE SEQUENCE [LARGE SCALE GENOMIC DNA]</scope>
    <source>
        <strain evidence="2 3">5K138</strain>
    </source>
</reference>
<evidence type="ECO:0000313" key="2">
    <source>
        <dbReference type="EMBL" id="TDE10150.1"/>
    </source>
</evidence>
<name>A0A4R5DDW2_9ACTN</name>
<evidence type="ECO:0000313" key="3">
    <source>
        <dbReference type="Proteomes" id="UP000294739"/>
    </source>
</evidence>